<evidence type="ECO:0000256" key="4">
    <source>
        <dbReference type="ARBA" id="ARBA00022857"/>
    </source>
</evidence>
<dbReference type="SUPFAM" id="SSF53223">
    <property type="entry name" value="Aminoacid dehydrogenase-like, N-terminal domain"/>
    <property type="match status" value="1"/>
</dbReference>
<evidence type="ECO:0000256" key="1">
    <source>
        <dbReference type="ARBA" id="ARBA00004871"/>
    </source>
</evidence>
<comment type="function">
    <text evidence="8">Involved in the biosynthesis of the chorismate, which leads to the biosynthesis of aromatic amino acids. Catalyzes the reversible NADPH linked reduction of 3-dehydroshikimate (DHSA) to yield shikimate (SA).</text>
</comment>
<dbReference type="InterPro" id="IPR022893">
    <property type="entry name" value="Shikimate_DH_fam"/>
</dbReference>
<feature type="domain" description="SDH C-terminal" evidence="11">
    <location>
        <begin position="231"/>
        <end position="260"/>
    </location>
</feature>
<dbReference type="KEGG" id="tos:Theos_0884"/>
<dbReference type="GO" id="GO:0009423">
    <property type="term" value="P:chorismate biosynthetic process"/>
    <property type="evidence" value="ECO:0007669"/>
    <property type="project" value="UniProtKB-UniRule"/>
</dbReference>
<evidence type="ECO:0000313" key="12">
    <source>
        <dbReference type="EMBL" id="AFV75940.1"/>
    </source>
</evidence>
<dbReference type="InterPro" id="IPR006151">
    <property type="entry name" value="Shikm_DH/Glu-tRNA_Rdtase"/>
</dbReference>
<dbReference type="GO" id="GO:0008652">
    <property type="term" value="P:amino acid biosynthetic process"/>
    <property type="evidence" value="ECO:0007669"/>
    <property type="project" value="UniProtKB-KW"/>
</dbReference>
<dbReference type="Pfam" id="PF01488">
    <property type="entry name" value="Shikimate_DH"/>
    <property type="match status" value="1"/>
</dbReference>
<dbReference type="SUPFAM" id="SSF51735">
    <property type="entry name" value="NAD(P)-binding Rossmann-fold domains"/>
    <property type="match status" value="1"/>
</dbReference>
<comment type="pathway">
    <text evidence="1 8">Metabolic intermediate biosynthesis; chorismate biosynthesis; chorismate from D-erythrose 4-phosphate and phosphoenolpyruvate: step 4/7.</text>
</comment>
<evidence type="ECO:0000313" key="13">
    <source>
        <dbReference type="Proteomes" id="UP000000211"/>
    </source>
</evidence>
<feature type="active site" description="Proton acceptor" evidence="8">
    <location>
        <position position="67"/>
    </location>
</feature>
<evidence type="ECO:0000256" key="2">
    <source>
        <dbReference type="ARBA" id="ARBA00012962"/>
    </source>
</evidence>
<comment type="catalytic activity">
    <reaction evidence="7 8">
        <text>shikimate + NADP(+) = 3-dehydroshikimate + NADPH + H(+)</text>
        <dbReference type="Rhea" id="RHEA:17737"/>
        <dbReference type="ChEBI" id="CHEBI:15378"/>
        <dbReference type="ChEBI" id="CHEBI:16630"/>
        <dbReference type="ChEBI" id="CHEBI:36208"/>
        <dbReference type="ChEBI" id="CHEBI:57783"/>
        <dbReference type="ChEBI" id="CHEBI:58349"/>
        <dbReference type="EC" id="1.1.1.25"/>
    </reaction>
</comment>
<dbReference type="HOGENOM" id="CLU_044063_0_1_0"/>
<feature type="binding site" evidence="8">
    <location>
        <position position="231"/>
    </location>
    <ligand>
        <name>NADP(+)</name>
        <dbReference type="ChEBI" id="CHEBI:58349"/>
    </ligand>
</feature>
<dbReference type="HAMAP" id="MF_00222">
    <property type="entry name" value="Shikimate_DH_AroE"/>
    <property type="match status" value="1"/>
</dbReference>
<dbReference type="AlphaFoldDB" id="K7QYX1"/>
<feature type="binding site" evidence="8">
    <location>
        <position position="208"/>
    </location>
    <ligand>
        <name>NADP(+)</name>
        <dbReference type="ChEBI" id="CHEBI:58349"/>
    </ligand>
</feature>
<dbReference type="EC" id="1.1.1.25" evidence="2 8"/>
<dbReference type="GO" id="GO:0004764">
    <property type="term" value="F:shikimate 3-dehydrogenase (NADP+) activity"/>
    <property type="evidence" value="ECO:0007669"/>
    <property type="project" value="UniProtKB-UniRule"/>
</dbReference>
<dbReference type="Proteomes" id="UP000000211">
    <property type="component" value="Chromosome"/>
</dbReference>
<keyword evidence="13" id="KW-1185">Reference proteome</keyword>
<feature type="domain" description="Quinate/shikimate 5-dehydrogenase/glutamyl-tRNA reductase" evidence="9">
    <location>
        <begin position="122"/>
        <end position="171"/>
    </location>
</feature>
<evidence type="ECO:0000259" key="11">
    <source>
        <dbReference type="Pfam" id="PF18317"/>
    </source>
</evidence>
<accession>K7QYX1</accession>
<evidence type="ECO:0000256" key="3">
    <source>
        <dbReference type="ARBA" id="ARBA00022605"/>
    </source>
</evidence>
<dbReference type="CDD" id="cd01065">
    <property type="entry name" value="NAD_bind_Shikimate_DH"/>
    <property type="match status" value="1"/>
</dbReference>
<comment type="caution">
    <text evidence="8">Lacks conserved residue(s) required for the propagation of feature annotation.</text>
</comment>
<dbReference type="InterPro" id="IPR041121">
    <property type="entry name" value="SDH_C"/>
</dbReference>
<feature type="binding site" evidence="8">
    <location>
        <position position="63"/>
    </location>
    <ligand>
        <name>shikimate</name>
        <dbReference type="ChEBI" id="CHEBI:36208"/>
    </ligand>
</feature>
<feature type="domain" description="Shikimate dehydrogenase substrate binding N-terminal" evidence="10">
    <location>
        <begin position="9"/>
        <end position="90"/>
    </location>
</feature>
<dbReference type="GO" id="GO:0050661">
    <property type="term" value="F:NADP binding"/>
    <property type="evidence" value="ECO:0007669"/>
    <property type="project" value="InterPro"/>
</dbReference>
<proteinExistence type="inferred from homology"/>
<evidence type="ECO:0000256" key="8">
    <source>
        <dbReference type="HAMAP-Rule" id="MF_00222"/>
    </source>
</evidence>
<dbReference type="InterPro" id="IPR036291">
    <property type="entry name" value="NAD(P)-bd_dom_sf"/>
</dbReference>
<evidence type="ECO:0000256" key="7">
    <source>
        <dbReference type="ARBA" id="ARBA00049442"/>
    </source>
</evidence>
<dbReference type="NCBIfam" id="TIGR00507">
    <property type="entry name" value="aroE"/>
    <property type="match status" value="1"/>
</dbReference>
<feature type="binding site" evidence="8">
    <location>
        <begin position="17"/>
        <end position="19"/>
    </location>
    <ligand>
        <name>shikimate</name>
        <dbReference type="ChEBI" id="CHEBI:36208"/>
    </ligand>
</feature>
<dbReference type="GO" id="GO:0019632">
    <property type="term" value="P:shikimate metabolic process"/>
    <property type="evidence" value="ECO:0007669"/>
    <property type="project" value="InterPro"/>
</dbReference>
<keyword evidence="6 8" id="KW-0057">Aromatic amino acid biosynthesis</keyword>
<reference evidence="12 13" key="1">
    <citation type="journal article" date="2013" name="Genome Announc.">
        <title>Whole Genome Sequencing of Thermus oshimai JL-2 and Thermus thermophilus JL-18, Incomplete Denitrifiers from the United States Great Basin.</title>
        <authorList>
            <person name="Murugapiran S.K."/>
            <person name="Huntemann M."/>
            <person name="Wei C.L."/>
            <person name="Han J."/>
            <person name="Detter J.C."/>
            <person name="Han C.S."/>
            <person name="Erkkila T.H."/>
            <person name="Teshima H."/>
            <person name="Chen A."/>
            <person name="Kyrpides N."/>
            <person name="Mavrommatis K."/>
            <person name="Markowitz V."/>
            <person name="Szeto E."/>
            <person name="Ivanova N."/>
            <person name="Pagani I."/>
            <person name="Lam J."/>
            <person name="McDonald A.I."/>
            <person name="Dodsworth J.A."/>
            <person name="Pati A."/>
            <person name="Goodwin L."/>
            <person name="Peters L."/>
            <person name="Pitluck S."/>
            <person name="Woyke T."/>
            <person name="Hedlund B.P."/>
        </authorList>
    </citation>
    <scope>NUCLEOTIDE SEQUENCE</scope>
    <source>
        <strain evidence="12 13">JL-2</strain>
    </source>
</reference>
<dbReference type="PANTHER" id="PTHR21089:SF1">
    <property type="entry name" value="BIFUNCTIONAL 3-DEHYDROQUINATE DEHYDRATASE_SHIKIMATE DEHYDROGENASE, CHLOROPLASTIC"/>
    <property type="match status" value="1"/>
</dbReference>
<feature type="binding site" evidence="8">
    <location>
        <begin position="149"/>
        <end position="154"/>
    </location>
    <ligand>
        <name>NADP(+)</name>
        <dbReference type="ChEBI" id="CHEBI:58349"/>
    </ligand>
</feature>
<name>K7QYX1_THEOS</name>
<dbReference type="InterPro" id="IPR013708">
    <property type="entry name" value="Shikimate_DH-bd_N"/>
</dbReference>
<dbReference type="InterPro" id="IPR011342">
    <property type="entry name" value="Shikimate_DH"/>
</dbReference>
<dbReference type="GO" id="GO:0009073">
    <property type="term" value="P:aromatic amino acid family biosynthetic process"/>
    <property type="evidence" value="ECO:0007669"/>
    <property type="project" value="UniProtKB-KW"/>
</dbReference>
<comment type="subunit">
    <text evidence="8">Homodimer.</text>
</comment>
<dbReference type="eggNOG" id="COG0169">
    <property type="taxonomic scope" value="Bacteria"/>
</dbReference>
<dbReference type="Pfam" id="PF18317">
    <property type="entry name" value="SDH_C"/>
    <property type="match status" value="1"/>
</dbReference>
<dbReference type="PATRIC" id="fig|751945.3.peg.876"/>
<feature type="binding site" evidence="8">
    <location>
        <position position="210"/>
    </location>
    <ligand>
        <name>shikimate</name>
        <dbReference type="ChEBI" id="CHEBI:36208"/>
    </ligand>
</feature>
<dbReference type="Gene3D" id="3.40.50.10860">
    <property type="entry name" value="Leucine Dehydrogenase, chain A, domain 1"/>
    <property type="match status" value="1"/>
</dbReference>
<feature type="binding site" evidence="8">
    <location>
        <position position="88"/>
    </location>
    <ligand>
        <name>shikimate</name>
        <dbReference type="ChEBI" id="CHEBI:36208"/>
    </ligand>
</feature>
<sequence>MGGMLRLAVLGHPIAHSLSPAMHAWALSALGLRGTYEALDTPPEALPERLQEVRRGYRGVNLTVPLKERALPLLDWVSPEARAIGAVNTVLSAEGHLLGFNTDAPGFLMALEAGGFPLRGPALVLGAGGAGRAVAYALKGAGLRVWVWNRTPERAQALAEEMGLEAVPLEAARAAYLLVNATSVGLGDPGATPLPPELFPDEGVAVDLVYRPLWTRFLKEAKARGLGVQTGLPMLAWQGALAFRIWTGLLPDPVGMERVALGALGKG</sequence>
<gene>
    <name evidence="8" type="primary">aroE</name>
    <name evidence="12" type="ORF">Theos_0884</name>
</gene>
<dbReference type="STRING" id="751945.Theos_0884"/>
<evidence type="ECO:0000256" key="5">
    <source>
        <dbReference type="ARBA" id="ARBA00023002"/>
    </source>
</evidence>
<dbReference type="UniPathway" id="UPA00053">
    <property type="reaction ID" value="UER00087"/>
</dbReference>
<evidence type="ECO:0000259" key="9">
    <source>
        <dbReference type="Pfam" id="PF01488"/>
    </source>
</evidence>
<keyword evidence="4 8" id="KW-0521">NADP</keyword>
<dbReference type="Gene3D" id="3.40.50.720">
    <property type="entry name" value="NAD(P)-binding Rossmann-like Domain"/>
    <property type="match status" value="1"/>
</dbReference>
<dbReference type="InterPro" id="IPR046346">
    <property type="entry name" value="Aminoacid_DH-like_N_sf"/>
</dbReference>
<dbReference type="EMBL" id="CP003249">
    <property type="protein sequence ID" value="AFV75940.1"/>
    <property type="molecule type" value="Genomic_DNA"/>
</dbReference>
<dbReference type="PANTHER" id="PTHR21089">
    <property type="entry name" value="SHIKIMATE DEHYDROGENASE"/>
    <property type="match status" value="1"/>
</dbReference>
<comment type="similarity">
    <text evidence="8">Belongs to the shikimate dehydrogenase family.</text>
</comment>
<protein>
    <recommendedName>
        <fullName evidence="2 8">Shikimate dehydrogenase (NADP(+))</fullName>
        <shortName evidence="8">SDH</shortName>
        <ecNumber evidence="2 8">1.1.1.25</ecNumber>
    </recommendedName>
</protein>
<dbReference type="GO" id="GO:0005829">
    <property type="term" value="C:cytosol"/>
    <property type="evidence" value="ECO:0007669"/>
    <property type="project" value="TreeGrafter"/>
</dbReference>
<evidence type="ECO:0000256" key="6">
    <source>
        <dbReference type="ARBA" id="ARBA00023141"/>
    </source>
</evidence>
<keyword evidence="3 8" id="KW-0028">Amino-acid biosynthesis</keyword>
<keyword evidence="5 8" id="KW-0560">Oxidoreductase</keyword>
<evidence type="ECO:0000259" key="10">
    <source>
        <dbReference type="Pfam" id="PF08501"/>
    </source>
</evidence>
<organism evidence="12 13">
    <name type="scientific">Thermus oshimai JL-2</name>
    <dbReference type="NCBI Taxonomy" id="751945"/>
    <lineage>
        <taxon>Bacteria</taxon>
        <taxon>Thermotogati</taxon>
        <taxon>Deinococcota</taxon>
        <taxon>Deinococci</taxon>
        <taxon>Thermales</taxon>
        <taxon>Thermaceae</taxon>
        <taxon>Thermus</taxon>
    </lineage>
</organism>
<dbReference type="Pfam" id="PF08501">
    <property type="entry name" value="Shikimate_dh_N"/>
    <property type="match status" value="1"/>
</dbReference>
<feature type="binding site" evidence="8">
    <location>
        <position position="103"/>
    </location>
    <ligand>
        <name>shikimate</name>
        <dbReference type="ChEBI" id="CHEBI:36208"/>
    </ligand>
</feature>
<feature type="binding site" evidence="8">
    <location>
        <begin position="126"/>
        <end position="130"/>
    </location>
    <ligand>
        <name>NADP(+)</name>
        <dbReference type="ChEBI" id="CHEBI:58349"/>
    </ligand>
</feature>
<feature type="binding site" evidence="8">
    <location>
        <position position="238"/>
    </location>
    <ligand>
        <name>shikimate</name>
        <dbReference type="ChEBI" id="CHEBI:36208"/>
    </ligand>
</feature>